<reference evidence="1 2" key="1">
    <citation type="submission" date="2021-06" db="EMBL/GenBank/DDBJ databases">
        <authorList>
            <person name="Palmer J.M."/>
        </authorList>
    </citation>
    <scope>NUCLEOTIDE SEQUENCE [LARGE SCALE GENOMIC DNA]</scope>
    <source>
        <strain evidence="1 2">XR_2019</strain>
        <tissue evidence="1">Muscle</tissue>
    </source>
</reference>
<gene>
    <name evidence="1" type="ORF">XENORESO_014740</name>
</gene>
<protein>
    <submittedName>
        <fullName evidence="1">Uncharacterized protein</fullName>
    </submittedName>
</protein>
<sequence length="104" mass="11982">MCMAMQTMCIRALRAYLDRISSFRRSDQLFVSWAKPFRQRPSLSLDCWSNRVILYTSRGFSPLWACVLIPPVAWLRPGPSSRGCLSRTYVQGELVFSTHFCSIV</sequence>
<accession>A0ABV0WM03</accession>
<evidence type="ECO:0000313" key="1">
    <source>
        <dbReference type="EMBL" id="MEQ2270074.1"/>
    </source>
</evidence>
<organism evidence="1 2">
    <name type="scientific">Xenotaenia resolanae</name>
    <dbReference type="NCBI Taxonomy" id="208358"/>
    <lineage>
        <taxon>Eukaryota</taxon>
        <taxon>Metazoa</taxon>
        <taxon>Chordata</taxon>
        <taxon>Craniata</taxon>
        <taxon>Vertebrata</taxon>
        <taxon>Euteleostomi</taxon>
        <taxon>Actinopterygii</taxon>
        <taxon>Neopterygii</taxon>
        <taxon>Teleostei</taxon>
        <taxon>Neoteleostei</taxon>
        <taxon>Acanthomorphata</taxon>
        <taxon>Ovalentaria</taxon>
        <taxon>Atherinomorphae</taxon>
        <taxon>Cyprinodontiformes</taxon>
        <taxon>Goodeidae</taxon>
        <taxon>Xenotaenia</taxon>
    </lineage>
</organism>
<dbReference type="EMBL" id="JAHRIM010054723">
    <property type="protein sequence ID" value="MEQ2270074.1"/>
    <property type="molecule type" value="Genomic_DNA"/>
</dbReference>
<evidence type="ECO:0000313" key="2">
    <source>
        <dbReference type="Proteomes" id="UP001444071"/>
    </source>
</evidence>
<dbReference type="Proteomes" id="UP001444071">
    <property type="component" value="Unassembled WGS sequence"/>
</dbReference>
<name>A0ABV0WM03_9TELE</name>
<keyword evidence="2" id="KW-1185">Reference proteome</keyword>
<comment type="caution">
    <text evidence="1">The sequence shown here is derived from an EMBL/GenBank/DDBJ whole genome shotgun (WGS) entry which is preliminary data.</text>
</comment>
<proteinExistence type="predicted"/>